<evidence type="ECO:0000259" key="2">
    <source>
        <dbReference type="Pfam" id="PF08241"/>
    </source>
</evidence>
<organism evidence="3 4">
    <name type="scientific">candidate division WWE3 bacterium GW2011_GWC1_47_10</name>
    <dbReference type="NCBI Taxonomy" id="1619122"/>
    <lineage>
        <taxon>Bacteria</taxon>
        <taxon>Katanobacteria</taxon>
    </lineage>
</organism>
<protein>
    <recommendedName>
        <fullName evidence="2">Methyltransferase type 11 domain-containing protein</fullName>
    </recommendedName>
</protein>
<dbReference type="EMBL" id="LCNH01000003">
    <property type="protein sequence ID" value="KKU51319.1"/>
    <property type="molecule type" value="Genomic_DNA"/>
</dbReference>
<dbReference type="Gene3D" id="3.40.50.150">
    <property type="entry name" value="Vaccinia Virus protein VP39"/>
    <property type="match status" value="1"/>
</dbReference>
<dbReference type="Proteomes" id="UP000034873">
    <property type="component" value="Unassembled WGS sequence"/>
</dbReference>
<name>A0A0G1R2B4_UNCKA</name>
<accession>A0A0G1R2B4</accession>
<evidence type="ECO:0000313" key="4">
    <source>
        <dbReference type="Proteomes" id="UP000034873"/>
    </source>
</evidence>
<proteinExistence type="predicted"/>
<comment type="caution">
    <text evidence="3">The sequence shown here is derived from an EMBL/GenBank/DDBJ whole genome shotgun (WGS) entry which is preliminary data.</text>
</comment>
<dbReference type="GO" id="GO:0008757">
    <property type="term" value="F:S-adenosylmethionine-dependent methyltransferase activity"/>
    <property type="evidence" value="ECO:0007669"/>
    <property type="project" value="InterPro"/>
</dbReference>
<reference evidence="3 4" key="1">
    <citation type="journal article" date="2015" name="Nature">
        <title>rRNA introns, odd ribosomes, and small enigmatic genomes across a large radiation of phyla.</title>
        <authorList>
            <person name="Brown C.T."/>
            <person name="Hug L.A."/>
            <person name="Thomas B.C."/>
            <person name="Sharon I."/>
            <person name="Castelle C.J."/>
            <person name="Singh A."/>
            <person name="Wilkins M.J."/>
            <person name="Williams K.H."/>
            <person name="Banfield J.F."/>
        </authorList>
    </citation>
    <scope>NUCLEOTIDE SEQUENCE [LARGE SCALE GENOMIC DNA]</scope>
</reference>
<dbReference type="InterPro" id="IPR013216">
    <property type="entry name" value="Methyltransf_11"/>
</dbReference>
<gene>
    <name evidence="3" type="ORF">UX73_C0003G0007</name>
</gene>
<sequence length="230" mass="25194">MSVFDGVALPKTIYEVDSKYNGKISVIQVGKTRKLSVDNTVQSINWDSPSAGKTCWGDMVELLKLEVTDMASVMVLGLGGGTVAHLISKAFPQAIIVSVEIDPAMVDIANRFFGVDKIPNHRVIVDDACRVVVDPDEFELKESTFDALIVDIFCGQTYPDLGDSGNFVSRAVKLVKSGGLVIFNRIYLEEHQDEVNSFIEFIGNYIPNIQTRVVAGKTNSDNILIYGKVS</sequence>
<dbReference type="InterPro" id="IPR029063">
    <property type="entry name" value="SAM-dependent_MTases_sf"/>
</dbReference>
<feature type="domain" description="Methyltransferase type 11" evidence="2">
    <location>
        <begin position="76"/>
        <end position="183"/>
    </location>
</feature>
<dbReference type="SUPFAM" id="SSF53335">
    <property type="entry name" value="S-adenosyl-L-methionine-dependent methyltransferases"/>
    <property type="match status" value="1"/>
</dbReference>
<dbReference type="PANTHER" id="PTHR43317">
    <property type="entry name" value="THERMOSPERMINE SYNTHASE ACAULIS5"/>
    <property type="match status" value="1"/>
</dbReference>
<dbReference type="AlphaFoldDB" id="A0A0G1R2B4"/>
<dbReference type="PANTHER" id="PTHR43317:SF1">
    <property type="entry name" value="THERMOSPERMINE SYNTHASE ACAULIS5"/>
    <property type="match status" value="1"/>
</dbReference>
<dbReference type="CDD" id="cd02440">
    <property type="entry name" value="AdoMet_MTases"/>
    <property type="match status" value="1"/>
</dbReference>
<keyword evidence="1" id="KW-0620">Polyamine biosynthesis</keyword>
<dbReference type="GO" id="GO:0006596">
    <property type="term" value="P:polyamine biosynthetic process"/>
    <property type="evidence" value="ECO:0007669"/>
    <property type="project" value="UniProtKB-KW"/>
</dbReference>
<dbReference type="Pfam" id="PF08241">
    <property type="entry name" value="Methyltransf_11"/>
    <property type="match status" value="1"/>
</dbReference>
<evidence type="ECO:0000256" key="1">
    <source>
        <dbReference type="ARBA" id="ARBA00023115"/>
    </source>
</evidence>
<dbReference type="STRING" id="1619122.UX73_C0003G0007"/>
<evidence type="ECO:0000313" key="3">
    <source>
        <dbReference type="EMBL" id="KKU51319.1"/>
    </source>
</evidence>